<evidence type="ECO:0000313" key="1">
    <source>
        <dbReference type="EMBL" id="OBQ38475.1"/>
    </source>
</evidence>
<organism evidence="1 2">
    <name type="scientific">Aphanizomenon flos-aquae WA102</name>
    <dbReference type="NCBI Taxonomy" id="1710896"/>
    <lineage>
        <taxon>Bacteria</taxon>
        <taxon>Bacillati</taxon>
        <taxon>Cyanobacteriota</taxon>
        <taxon>Cyanophyceae</taxon>
        <taxon>Nostocales</taxon>
        <taxon>Aphanizomenonaceae</taxon>
        <taxon>Aphanizomenon</taxon>
    </lineage>
</organism>
<protein>
    <submittedName>
        <fullName evidence="1">Uncharacterized protein</fullName>
    </submittedName>
</protein>
<accession>A0A1B7WMY8</accession>
<name>A0A1B7WMY8_APHFL</name>
<evidence type="ECO:0000313" key="2">
    <source>
        <dbReference type="Proteomes" id="UP000092093"/>
    </source>
</evidence>
<gene>
    <name evidence="1" type="ORF">AN484_24215</name>
</gene>
<reference evidence="1 2" key="1">
    <citation type="submission" date="2015-09" db="EMBL/GenBank/DDBJ databases">
        <title>Aphanizomenon flos-aquae WA102.</title>
        <authorList>
            <person name="Driscoll C."/>
        </authorList>
    </citation>
    <scope>NUCLEOTIDE SEQUENCE [LARGE SCALE GENOMIC DNA]</scope>
    <source>
        <strain evidence="1">WA102</strain>
    </source>
</reference>
<proteinExistence type="predicted"/>
<dbReference type="AlphaFoldDB" id="A0A1B7WMY8"/>
<dbReference type="EMBL" id="LJOW01000226">
    <property type="protein sequence ID" value="OBQ38475.1"/>
    <property type="molecule type" value="Genomic_DNA"/>
</dbReference>
<comment type="caution">
    <text evidence="1">The sequence shown here is derived from an EMBL/GenBank/DDBJ whole genome shotgun (WGS) entry which is preliminary data.</text>
</comment>
<sequence length="79" mass="8161">MVLPVQTHPGEGVGDVFPCLGKPAGIGEDIPSIRVGKGMVGVFDECVIGPLLDCPCHAEGSRGGDDITSQEIRFQVGAK</sequence>
<dbReference type="Proteomes" id="UP000092093">
    <property type="component" value="Unassembled WGS sequence"/>
</dbReference>